<dbReference type="Pfam" id="PF07748">
    <property type="entry name" value="Glyco_hydro_38C"/>
    <property type="match status" value="1"/>
</dbReference>
<dbReference type="PANTHER" id="PTHR46017:SF1">
    <property type="entry name" value="ALPHA-MANNOSIDASE 2C1"/>
    <property type="match status" value="1"/>
</dbReference>
<dbReference type="AlphaFoldDB" id="A0A2W6P7M7"/>
<comment type="similarity">
    <text evidence="1">Belongs to the glycosyl hydrolase 38 family.</text>
</comment>
<dbReference type="Proteomes" id="UP000249204">
    <property type="component" value="Unassembled WGS sequence"/>
</dbReference>
<sequence>MKANSLSTRIHTIVKHLESARLTSKTYIPELYHKESGYHSWDLVHEDPSSWNVFRKGDGWGGKDVHACFKTRIRIPDHLEGKKVVCAIVTGATDIWNYDNPQFLAFLNGELICGLDVNHTEIDLTPAAVKGEEFELALYAYCSTSAADVFLNVYIAEQHQAVSDLYYDIKAALDAADLLREDDLERLKLIEQLNKAVNLLDLRQENSAAFHASVLEAREYLQNHIYGETRPAADHIPTVHCIGHTHIDVAWLWTLDQTREKVIRSFASVLYLMDKFPEYTFMSSQPQLYAYLKADFPSLYEKIKEKVAEGRWEAEGSMWLEADCNLISGESMIRQIIYGKRFFKEEFGVENRVLWLPDVFGYSAAMPQIMRKSGIDYFMTTKIAWNDTNQIPNDTMYWRGIDGSEVLTHFITAKDYIPHPEFGKHRFETTYNGRFNASQVKGTWQRYQNKNINTDVLQCFGFGDGGGGPTEEMLEHGRRLEKGLPGVPAVKRTFVREFFEKLEQNLDGVRSVPRWSGELYLEYHRGTYTSMARNKRYNRHSEFALADAELFSMIQRQADAQAAYPTDALEHAWKLTMLNQFHDILPGSSIEQVYVDSQEQYEEVLRVTDELKNSALNGIVSRITSDGEGIVVFNTTGFARTDVVELPSLAKKVTVYDGDCPVPSQLTPEGGLVFLAEHVPAAGYKTFRIIPDTAAELGIAGVSVAQWQSEQHSIETPWYDIRLNDSAEFLSVWDKMEGRELLQAGERGNVLQVFEDRPAEYEAWNIDDYYEQHMWEINDLQSMEWLENGPVRSVLQVKRQFLDSVVEQTIIFYAHTRRIDFRTFVDWKQEHLLLKVAFPLDIWSEKAVYEIQYGNVERATHRNTSWDQARFEVCGQKWADLAESGYGAALLNDCKYGYDIHNSVMRLSLIKSATYPNENADKEQHVFTYSLYPHQGDFREGRVIQAAYDLNRPLVGLEIGSQGGTLPGTWSLASVDQENVVLEVIKKAEDNDDTIIRVYEAHGRRSRASLQLPEGAASTAYACDLMENIEAEFHVENARITFDIKPYEILTFRIPQSNQGTTR</sequence>
<keyword evidence="2" id="KW-0479">Metal-binding</keyword>
<dbReference type="SUPFAM" id="SSF88713">
    <property type="entry name" value="Glycoside hydrolase/deacetylase"/>
    <property type="match status" value="1"/>
</dbReference>
<organism evidence="6 7">
    <name type="scientific">Paenibacillus silvae</name>
    <dbReference type="NCBI Taxonomy" id="1325358"/>
    <lineage>
        <taxon>Bacteria</taxon>
        <taxon>Bacillati</taxon>
        <taxon>Bacillota</taxon>
        <taxon>Bacilli</taxon>
        <taxon>Bacillales</taxon>
        <taxon>Paenibacillaceae</taxon>
        <taxon>Paenibacillus</taxon>
    </lineage>
</organism>
<dbReference type="SMART" id="SM00872">
    <property type="entry name" value="Alpha-mann_mid"/>
    <property type="match status" value="1"/>
</dbReference>
<reference evidence="6 7" key="1">
    <citation type="submission" date="2018-06" db="EMBL/GenBank/DDBJ databases">
        <title>Isolation of heavy metals resistant Paenibacillus silvae NC2 from Gold-Copper mine in ZiJin, China.</title>
        <authorList>
            <person name="Xu J."/>
            <person name="Mazhar H.S."/>
            <person name="Rensing C."/>
        </authorList>
    </citation>
    <scope>NUCLEOTIDE SEQUENCE [LARGE SCALE GENOMIC DNA]</scope>
    <source>
        <strain evidence="6 7">NC2</strain>
    </source>
</reference>
<dbReference type="InterPro" id="IPR011682">
    <property type="entry name" value="Glyco_hydro_38_C"/>
</dbReference>
<dbReference type="InterPro" id="IPR011013">
    <property type="entry name" value="Gal_mutarotase_sf_dom"/>
</dbReference>
<dbReference type="SUPFAM" id="SSF74650">
    <property type="entry name" value="Galactose mutarotase-like"/>
    <property type="match status" value="1"/>
</dbReference>
<gene>
    <name evidence="6" type="ORF">DN757_10490</name>
</gene>
<dbReference type="InterPro" id="IPR000602">
    <property type="entry name" value="Glyco_hydro_38_N"/>
</dbReference>
<dbReference type="InterPro" id="IPR041147">
    <property type="entry name" value="GH38_C"/>
</dbReference>
<dbReference type="InterPro" id="IPR015341">
    <property type="entry name" value="Glyco_hydro_38_cen"/>
</dbReference>
<dbReference type="InterPro" id="IPR037094">
    <property type="entry name" value="Glyco_hydro_38_cen_sf"/>
</dbReference>
<dbReference type="RefSeq" id="WP_111270192.1">
    <property type="nucleotide sequence ID" value="NZ_QKWW01000027.1"/>
</dbReference>
<dbReference type="GO" id="GO:0009313">
    <property type="term" value="P:oligosaccharide catabolic process"/>
    <property type="evidence" value="ECO:0007669"/>
    <property type="project" value="TreeGrafter"/>
</dbReference>
<dbReference type="EMBL" id="QKWW01000027">
    <property type="protein sequence ID" value="PZT55670.1"/>
    <property type="molecule type" value="Genomic_DNA"/>
</dbReference>
<dbReference type="GO" id="GO:0004559">
    <property type="term" value="F:alpha-mannosidase activity"/>
    <property type="evidence" value="ECO:0007669"/>
    <property type="project" value="InterPro"/>
</dbReference>
<protein>
    <submittedName>
        <fullName evidence="6">Alpha-mannosidase</fullName>
    </submittedName>
</protein>
<feature type="domain" description="Glycoside hydrolase family 38 central" evidence="5">
    <location>
        <begin position="522"/>
        <end position="601"/>
    </location>
</feature>
<dbReference type="Pfam" id="PF01074">
    <property type="entry name" value="Glyco_hydro_38N"/>
    <property type="match status" value="1"/>
</dbReference>
<dbReference type="Gene3D" id="3.20.110.10">
    <property type="entry name" value="Glycoside hydrolase 38, N terminal domain"/>
    <property type="match status" value="1"/>
</dbReference>
<evidence type="ECO:0000256" key="2">
    <source>
        <dbReference type="ARBA" id="ARBA00022723"/>
    </source>
</evidence>
<proteinExistence type="inferred from homology"/>
<comment type="caution">
    <text evidence="6">The sequence shown here is derived from an EMBL/GenBank/DDBJ whole genome shotgun (WGS) entry which is preliminary data.</text>
</comment>
<dbReference type="Gene3D" id="2.60.40.2220">
    <property type="match status" value="1"/>
</dbReference>
<dbReference type="FunFam" id="1.20.1270.50:FF:000004">
    <property type="entry name" value="alpha-mannosidase 2C1 isoform X1"/>
    <property type="match status" value="1"/>
</dbReference>
<keyword evidence="3" id="KW-0378">Hydrolase</keyword>
<keyword evidence="4" id="KW-0326">Glycosidase</keyword>
<dbReference type="InterPro" id="IPR028995">
    <property type="entry name" value="Glyco_hydro_57/38_cen_sf"/>
</dbReference>
<dbReference type="GO" id="GO:0030246">
    <property type="term" value="F:carbohydrate binding"/>
    <property type="evidence" value="ECO:0007669"/>
    <property type="project" value="InterPro"/>
</dbReference>
<dbReference type="SUPFAM" id="SSF88688">
    <property type="entry name" value="Families 57/38 glycoside transferase middle domain"/>
    <property type="match status" value="1"/>
</dbReference>
<dbReference type="GO" id="GO:0046872">
    <property type="term" value="F:metal ion binding"/>
    <property type="evidence" value="ECO:0007669"/>
    <property type="project" value="UniProtKB-KW"/>
</dbReference>
<evidence type="ECO:0000259" key="5">
    <source>
        <dbReference type="SMART" id="SM00872"/>
    </source>
</evidence>
<dbReference type="FunFam" id="3.20.110.10:FF:000002">
    <property type="entry name" value="alpha-mannosidase 2C1 isoform X1"/>
    <property type="match status" value="1"/>
</dbReference>
<dbReference type="Pfam" id="PF09261">
    <property type="entry name" value="Alpha-mann_mid"/>
    <property type="match status" value="1"/>
</dbReference>
<dbReference type="PANTHER" id="PTHR46017">
    <property type="entry name" value="ALPHA-MANNOSIDASE 2C1"/>
    <property type="match status" value="1"/>
</dbReference>
<evidence type="ECO:0000256" key="3">
    <source>
        <dbReference type="ARBA" id="ARBA00022801"/>
    </source>
</evidence>
<dbReference type="GO" id="GO:0006013">
    <property type="term" value="P:mannose metabolic process"/>
    <property type="evidence" value="ECO:0007669"/>
    <property type="project" value="InterPro"/>
</dbReference>
<dbReference type="Gene3D" id="1.20.1270.50">
    <property type="entry name" value="Glycoside hydrolase family 38, central domain"/>
    <property type="match status" value="1"/>
</dbReference>
<dbReference type="CDD" id="cd10789">
    <property type="entry name" value="GH38N_AMII_ER_cytosolic"/>
    <property type="match status" value="1"/>
</dbReference>
<evidence type="ECO:0000313" key="6">
    <source>
        <dbReference type="EMBL" id="PZT55670.1"/>
    </source>
</evidence>
<evidence type="ECO:0000256" key="4">
    <source>
        <dbReference type="ARBA" id="ARBA00023295"/>
    </source>
</evidence>
<evidence type="ECO:0000256" key="1">
    <source>
        <dbReference type="ARBA" id="ARBA00009792"/>
    </source>
</evidence>
<dbReference type="InterPro" id="IPR027291">
    <property type="entry name" value="Glyco_hydro_38_N_sf"/>
</dbReference>
<accession>A0A2W6P7M7</accession>
<dbReference type="InterPro" id="IPR011330">
    <property type="entry name" value="Glyco_hydro/deAcase_b/a-brl"/>
</dbReference>
<evidence type="ECO:0000313" key="7">
    <source>
        <dbReference type="Proteomes" id="UP000249204"/>
    </source>
</evidence>
<dbReference type="Pfam" id="PF17677">
    <property type="entry name" value="Glyco_hydro38C2"/>
    <property type="match status" value="1"/>
</dbReference>
<dbReference type="Gene3D" id="2.70.98.30">
    <property type="entry name" value="Golgi alpha-mannosidase II, domain 4"/>
    <property type="match status" value="1"/>
</dbReference>
<dbReference type="FunFam" id="2.70.98.30:FF:000010">
    <property type="entry name" value="Cytosolic alpha-mannosidase"/>
    <property type="match status" value="1"/>
</dbReference>
<name>A0A2W6P7M7_9BACL</name>